<dbReference type="Gene3D" id="3.40.50.1820">
    <property type="entry name" value="alpha/beta hydrolase"/>
    <property type="match status" value="1"/>
</dbReference>
<accession>A0A327JQP2</accession>
<sequence length="784" mass="87200">MTNNDTSSSSNTSPFAAFGNGWGDLGSQWRLMGELTLHHANALRDSQAKAVTGTTAAMRALAPQFWSGNPATAFQDYATDFAERSLLFLDTLRQRGDSYIEREEEGFKPVLVFDYDLILDGRELPKPVNYALVRILPPEGSPPQREDGRPFVIIDPRAGHGSGIGGFKSESEVGVALKDGHPVYFVIFYPDPEPGQTLGDVCEAEALFLKEIHARHPNAPLPLVTGNCQGGWASMILGAIHPDLIGPLVIAGAPLSYWAGEKGKNPFRYFGGVMGGAVPALFSSDLGGGKFDGAHLVMNFESLNPANTWWRKNYTVFADVDNEADRFLDFEKWWSGFYFMNDNEIRWIVENLFIGNKLTRGEATLPDGTPIDLTRIQAPVVVFASHGDNITPPQQALNWIPDLYDSVQEMQARGNVVVYTLHDSVGHLGIFVSAKVASKQHKQITSVVKTIEALAPGLYEMKIGKEDGVYSVSFEARTIDDILALDDGREEEEEFAAVAQLSEWATKTYELTVRPFVQSMVTPEIAEASRVMHPMRTQRYLFSGANPAMRSVKAMADRRRRTRTPIAADNPFFQAEKLMADIVECNWNLFRDTRDAFIELAFHGIYGTPWMKRLAENGARKHEVRDALQYPQVKEALAKSGVGGYAEAIIRMLILIARARGSVRRDRLERSNRILHSRPPFDTMTPEHRSRLIHEQTMIVEFAGKEAIATLPELLRDDVDRMRAVNLVMEIAGAVEEMDPPTIAMFKHIQQVLKTMAKDWHEPQHEVEGHIPGTVPDAATAPTA</sequence>
<keyword evidence="2" id="KW-1185">Reference proteome</keyword>
<evidence type="ECO:0000313" key="2">
    <source>
        <dbReference type="Proteomes" id="UP000249299"/>
    </source>
</evidence>
<evidence type="ECO:0000313" key="1">
    <source>
        <dbReference type="EMBL" id="RAI28371.1"/>
    </source>
</evidence>
<proteinExistence type="predicted"/>
<dbReference type="InterPro" id="IPR024501">
    <property type="entry name" value="DUF3141"/>
</dbReference>
<dbReference type="Proteomes" id="UP000249299">
    <property type="component" value="Unassembled WGS sequence"/>
</dbReference>
<dbReference type="AlphaFoldDB" id="A0A327JQP2"/>
<gene>
    <name evidence="1" type="ORF">CH339_07080</name>
</gene>
<evidence type="ECO:0008006" key="3">
    <source>
        <dbReference type="Google" id="ProtNLM"/>
    </source>
</evidence>
<dbReference type="InterPro" id="IPR029058">
    <property type="entry name" value="AB_hydrolase_fold"/>
</dbReference>
<dbReference type="PANTHER" id="PTHR36837:SF2">
    <property type="entry name" value="POLY(3-HYDROXYALKANOATE) POLYMERASE SUBUNIT PHAC"/>
    <property type="match status" value="1"/>
</dbReference>
<dbReference type="InterPro" id="IPR051321">
    <property type="entry name" value="PHA/PHB_synthase"/>
</dbReference>
<dbReference type="Pfam" id="PF11339">
    <property type="entry name" value="DUF3141"/>
    <property type="match status" value="1"/>
</dbReference>
<organism evidence="1 2">
    <name type="scientific">Rhodobium orientis</name>
    <dbReference type="NCBI Taxonomy" id="34017"/>
    <lineage>
        <taxon>Bacteria</taxon>
        <taxon>Pseudomonadati</taxon>
        <taxon>Pseudomonadota</taxon>
        <taxon>Alphaproteobacteria</taxon>
        <taxon>Hyphomicrobiales</taxon>
        <taxon>Rhodobiaceae</taxon>
        <taxon>Rhodobium</taxon>
    </lineage>
</organism>
<dbReference type="OrthoDB" id="7231451at2"/>
<dbReference type="SUPFAM" id="SSF53474">
    <property type="entry name" value="alpha/beta-Hydrolases"/>
    <property type="match status" value="1"/>
</dbReference>
<protein>
    <recommendedName>
        <fullName evidence="3">Alpha/beta hydrolase</fullName>
    </recommendedName>
</protein>
<dbReference type="PANTHER" id="PTHR36837">
    <property type="entry name" value="POLY(3-HYDROXYALKANOATE) POLYMERASE SUBUNIT PHAC"/>
    <property type="match status" value="1"/>
</dbReference>
<dbReference type="EMBL" id="NPEV01000010">
    <property type="protein sequence ID" value="RAI28371.1"/>
    <property type="molecule type" value="Genomic_DNA"/>
</dbReference>
<dbReference type="RefSeq" id="WP_111433626.1">
    <property type="nucleotide sequence ID" value="NZ_JACIGG010000009.1"/>
</dbReference>
<name>A0A327JQP2_9HYPH</name>
<comment type="caution">
    <text evidence="1">The sequence shown here is derived from an EMBL/GenBank/DDBJ whole genome shotgun (WGS) entry which is preliminary data.</text>
</comment>
<reference evidence="1 2" key="1">
    <citation type="submission" date="2017-07" db="EMBL/GenBank/DDBJ databases">
        <title>Draft Genome Sequences of Select Purple Nonsulfur Bacteria.</title>
        <authorList>
            <person name="Lasarre B."/>
            <person name="Mckinlay J.B."/>
        </authorList>
    </citation>
    <scope>NUCLEOTIDE SEQUENCE [LARGE SCALE GENOMIC DNA]</scope>
    <source>
        <strain evidence="1 2">DSM 11290</strain>
    </source>
</reference>